<sequence>MGGVGKTTLAQLVYNDDRVQRHFEIKEWTCVSEDFDVSRVTKSILKSIAKDQSNNDDDLNSLQVKLKERLSGKKFLLVLDDLWNENYNSWCTLSCPFGAGASGSKIVVTHRNQDVAATMRAVSGKTLKELSDDDCLRVLIQHSLGVRDFNIPQSLKEVAEKIAKKCKGLPLAAKTLGGLLSGKDDLNDWEFVLNTNIWDLREDKCDIIPALRVSYHFLPPQLKRCFAYCSLFPKDYEFQEEEIILLWTAEGFLDQEYNGRNMEDLGREFVRELHSRSLFQQSSEDASRFLMHDLINDLARWAAGEQYFRMEDTLAGENRQKFSQSLRHFSYIRGLYDGEKRLEFICDVQHLRTFLPVNLSVFGDNYLAWSVLQMLLNHLPRLRVFSLRGYCNILNVPNEIGNLKHLRCLNLSRMSIQILPESINSLYNLHTILLEDCWQLKKLCNDMGNLTKLRHLKNSNVPSLEEMSKGFGRLTSLLTLCRFVVGKDSGSGLRELKSLAHLQGRLKISKLENVKDVGDACEAQLNNKVNLQALSLEWSAWQVQNLDQCEFQTRVLGMLKPHREVQELTITGYGGTKFPIWLGDSSFSKLARLELCWCTSTSLPSVGQLPFLKELRISGMDGVKSVGSEFYGNSCSVPFPSLETLSFFQMTEWEEWIPCGAGQEVDELFPKDVLKCGENS</sequence>
<reference evidence="7 8" key="1">
    <citation type="submission" date="2024-05" db="EMBL/GenBank/DDBJ databases">
        <title>Haplotype-resolved chromosome-level genome assembly of Huyou (Citrus changshanensis).</title>
        <authorList>
            <person name="Miao C."/>
            <person name="Chen W."/>
            <person name="Wu Y."/>
            <person name="Wang L."/>
            <person name="Zhao S."/>
            <person name="Grierson D."/>
            <person name="Xu C."/>
            <person name="Chen K."/>
        </authorList>
    </citation>
    <scope>NUCLEOTIDE SEQUENCE [LARGE SCALE GENOMIC DNA]</scope>
    <source>
        <strain evidence="7">01-14</strain>
        <tissue evidence="7">Leaf</tissue>
    </source>
</reference>
<dbReference type="GO" id="GO:0043531">
    <property type="term" value="F:ADP binding"/>
    <property type="evidence" value="ECO:0007669"/>
    <property type="project" value="InterPro"/>
</dbReference>
<gene>
    <name evidence="7" type="ORF">WN944_003228</name>
</gene>
<keyword evidence="1" id="KW-0433">Leucine-rich repeat</keyword>
<protein>
    <recommendedName>
        <fullName evidence="9">NB-ARC domain-containing protein</fullName>
    </recommendedName>
</protein>
<dbReference type="Pfam" id="PF25019">
    <property type="entry name" value="LRR_R13L1-DRL21"/>
    <property type="match status" value="1"/>
</dbReference>
<dbReference type="InterPro" id="IPR058922">
    <property type="entry name" value="WHD_DRP"/>
</dbReference>
<proteinExistence type="predicted"/>
<dbReference type="EMBL" id="JBCGBO010000006">
    <property type="protein sequence ID" value="KAK9192535.1"/>
    <property type="molecule type" value="Genomic_DNA"/>
</dbReference>
<dbReference type="SUPFAM" id="SSF52540">
    <property type="entry name" value="P-loop containing nucleoside triphosphate hydrolases"/>
    <property type="match status" value="1"/>
</dbReference>
<evidence type="ECO:0008006" key="9">
    <source>
        <dbReference type="Google" id="ProtNLM"/>
    </source>
</evidence>
<evidence type="ECO:0000313" key="8">
    <source>
        <dbReference type="Proteomes" id="UP001428341"/>
    </source>
</evidence>
<dbReference type="Pfam" id="PF00931">
    <property type="entry name" value="NB-ARC"/>
    <property type="match status" value="1"/>
</dbReference>
<evidence type="ECO:0000259" key="5">
    <source>
        <dbReference type="Pfam" id="PF23559"/>
    </source>
</evidence>
<evidence type="ECO:0000313" key="7">
    <source>
        <dbReference type="EMBL" id="KAK9192535.1"/>
    </source>
</evidence>
<dbReference type="Gene3D" id="3.80.10.10">
    <property type="entry name" value="Ribonuclease Inhibitor"/>
    <property type="match status" value="1"/>
</dbReference>
<dbReference type="AlphaFoldDB" id="A0AAP0LY70"/>
<organism evidence="7 8">
    <name type="scientific">Citrus x changshan-huyou</name>
    <dbReference type="NCBI Taxonomy" id="2935761"/>
    <lineage>
        <taxon>Eukaryota</taxon>
        <taxon>Viridiplantae</taxon>
        <taxon>Streptophyta</taxon>
        <taxon>Embryophyta</taxon>
        <taxon>Tracheophyta</taxon>
        <taxon>Spermatophyta</taxon>
        <taxon>Magnoliopsida</taxon>
        <taxon>eudicotyledons</taxon>
        <taxon>Gunneridae</taxon>
        <taxon>Pentapetalae</taxon>
        <taxon>rosids</taxon>
        <taxon>malvids</taxon>
        <taxon>Sapindales</taxon>
        <taxon>Rutaceae</taxon>
        <taxon>Aurantioideae</taxon>
        <taxon>Citrus</taxon>
    </lineage>
</organism>
<dbReference type="Gene3D" id="1.10.10.10">
    <property type="entry name" value="Winged helix-like DNA-binding domain superfamily/Winged helix DNA-binding domain"/>
    <property type="match status" value="1"/>
</dbReference>
<dbReference type="Pfam" id="PF23559">
    <property type="entry name" value="WHD_DRP"/>
    <property type="match status" value="1"/>
</dbReference>
<dbReference type="InterPro" id="IPR042197">
    <property type="entry name" value="Apaf_helical"/>
</dbReference>
<evidence type="ECO:0000259" key="6">
    <source>
        <dbReference type="Pfam" id="PF25019"/>
    </source>
</evidence>
<dbReference type="PANTHER" id="PTHR36766:SF40">
    <property type="entry name" value="DISEASE RESISTANCE PROTEIN RGA3"/>
    <property type="match status" value="1"/>
</dbReference>
<name>A0AAP0LY70_9ROSI</name>
<evidence type="ECO:0000256" key="2">
    <source>
        <dbReference type="ARBA" id="ARBA00022737"/>
    </source>
</evidence>
<keyword evidence="8" id="KW-1185">Reference proteome</keyword>
<dbReference type="PRINTS" id="PR00364">
    <property type="entry name" value="DISEASERSIST"/>
</dbReference>
<dbReference type="InterPro" id="IPR032675">
    <property type="entry name" value="LRR_dom_sf"/>
</dbReference>
<keyword evidence="3" id="KW-0611">Plant defense</keyword>
<evidence type="ECO:0000259" key="4">
    <source>
        <dbReference type="Pfam" id="PF00931"/>
    </source>
</evidence>
<feature type="domain" description="NB-ARC" evidence="4">
    <location>
        <begin position="1"/>
        <end position="139"/>
    </location>
</feature>
<comment type="caution">
    <text evidence="7">The sequence shown here is derived from an EMBL/GenBank/DDBJ whole genome shotgun (WGS) entry which is preliminary data.</text>
</comment>
<dbReference type="FunFam" id="1.10.10.10:FF:000322">
    <property type="entry name" value="Probable disease resistance protein At1g63360"/>
    <property type="match status" value="1"/>
</dbReference>
<accession>A0AAP0LY70</accession>
<dbReference type="Gene3D" id="1.10.8.430">
    <property type="entry name" value="Helical domain of apoptotic protease-activating factors"/>
    <property type="match status" value="1"/>
</dbReference>
<keyword evidence="2" id="KW-0677">Repeat</keyword>
<evidence type="ECO:0000256" key="1">
    <source>
        <dbReference type="ARBA" id="ARBA00022614"/>
    </source>
</evidence>
<dbReference type="Proteomes" id="UP001428341">
    <property type="component" value="Unassembled WGS sequence"/>
</dbReference>
<dbReference type="InterPro" id="IPR036388">
    <property type="entry name" value="WH-like_DNA-bd_sf"/>
</dbReference>
<dbReference type="SUPFAM" id="SSF52058">
    <property type="entry name" value="L domain-like"/>
    <property type="match status" value="1"/>
</dbReference>
<feature type="domain" description="R13L1/DRL21-like LRR repeat region" evidence="6">
    <location>
        <begin position="493"/>
        <end position="620"/>
    </location>
</feature>
<dbReference type="PANTHER" id="PTHR36766">
    <property type="entry name" value="PLANT BROAD-SPECTRUM MILDEW RESISTANCE PROTEIN RPW8"/>
    <property type="match status" value="1"/>
</dbReference>
<dbReference type="InterPro" id="IPR002182">
    <property type="entry name" value="NB-ARC"/>
</dbReference>
<dbReference type="Gene3D" id="3.40.50.300">
    <property type="entry name" value="P-loop containing nucleotide triphosphate hydrolases"/>
    <property type="match status" value="1"/>
</dbReference>
<dbReference type="InterPro" id="IPR056789">
    <property type="entry name" value="LRR_R13L1-DRL21"/>
</dbReference>
<evidence type="ECO:0000256" key="3">
    <source>
        <dbReference type="ARBA" id="ARBA00022821"/>
    </source>
</evidence>
<dbReference type="GO" id="GO:0006952">
    <property type="term" value="P:defense response"/>
    <property type="evidence" value="ECO:0007669"/>
    <property type="project" value="UniProtKB-KW"/>
</dbReference>
<feature type="domain" description="Disease resistance protein winged helix" evidence="5">
    <location>
        <begin position="231"/>
        <end position="299"/>
    </location>
</feature>
<dbReference type="InterPro" id="IPR027417">
    <property type="entry name" value="P-loop_NTPase"/>
</dbReference>